<dbReference type="EMBL" id="VCYH01000004">
    <property type="protein sequence ID" value="MDN7024602.1"/>
    <property type="molecule type" value="Genomic_DNA"/>
</dbReference>
<comment type="caution">
    <text evidence="3">The sequence shown here is derived from an EMBL/GenBank/DDBJ whole genome shotgun (WGS) entry which is preliminary data.</text>
</comment>
<feature type="domain" description="HIT" evidence="2">
    <location>
        <begin position="1"/>
        <end position="107"/>
    </location>
</feature>
<dbReference type="PANTHER" id="PTHR42997:SF1">
    <property type="entry name" value="AP-4-A PHOSPHORYLASE"/>
    <property type="match status" value="1"/>
</dbReference>
<dbReference type="Proteomes" id="UP001168338">
    <property type="component" value="Unassembled WGS sequence"/>
</dbReference>
<evidence type="ECO:0000259" key="2">
    <source>
        <dbReference type="PROSITE" id="PS51084"/>
    </source>
</evidence>
<dbReference type="InterPro" id="IPR052908">
    <property type="entry name" value="AP-4-A_phosphorylase"/>
</dbReference>
<dbReference type="SUPFAM" id="SSF54197">
    <property type="entry name" value="HIT-like"/>
    <property type="match status" value="1"/>
</dbReference>
<dbReference type="PANTHER" id="PTHR42997">
    <property type="entry name" value="HIT FAMILY HYDROLASE"/>
    <property type="match status" value="1"/>
</dbReference>
<accession>A0ABT8M9J7</accession>
<dbReference type="InterPro" id="IPR011146">
    <property type="entry name" value="HIT-like"/>
</dbReference>
<evidence type="ECO:0000256" key="1">
    <source>
        <dbReference type="PROSITE-ProRule" id="PRU00464"/>
    </source>
</evidence>
<reference evidence="3" key="1">
    <citation type="submission" date="2019-05" db="EMBL/GenBank/DDBJ databases">
        <title>Methanoculleus sp. FWC-SCC1, a methanogenic archaeon isolated from deep marine cold seep.</title>
        <authorList>
            <person name="Chen Y.-W."/>
            <person name="Chen S.-C."/>
            <person name="Teng N.-H."/>
            <person name="Lai M.-C."/>
        </authorList>
    </citation>
    <scope>NUCLEOTIDE SEQUENCE</scope>
    <source>
        <strain evidence="3">FWC-SCC1</strain>
    </source>
</reference>
<organism evidence="3 4">
    <name type="scientific">Methanoculleus frigidifontis</name>
    <dbReference type="NCBI Taxonomy" id="2584085"/>
    <lineage>
        <taxon>Archaea</taxon>
        <taxon>Methanobacteriati</taxon>
        <taxon>Methanobacteriota</taxon>
        <taxon>Stenosarchaea group</taxon>
        <taxon>Methanomicrobia</taxon>
        <taxon>Methanomicrobiales</taxon>
        <taxon>Methanomicrobiaceae</taxon>
        <taxon>Methanoculleus</taxon>
    </lineage>
</organism>
<dbReference type="RefSeq" id="WP_301663721.1">
    <property type="nucleotide sequence ID" value="NZ_VCYH01000004.1"/>
</dbReference>
<dbReference type="PROSITE" id="PS51084">
    <property type="entry name" value="HIT_2"/>
    <property type="match status" value="1"/>
</dbReference>
<sequence length="123" mass="13115">MACPFCNPDPDVIVVKSDLAYARYDIQPVSPGHLLLIPFRHVASAFDLTDAERLALARLAGDARAIVDHDHHPDGYNIGVNIGEAAGQAIMHAHVHFIPRYRGDAPHPGGVTHVKAAGRGGEG</sequence>
<name>A0ABT8M9J7_9EURY</name>
<gene>
    <name evidence="3" type="ORF">FGU65_06825</name>
</gene>
<proteinExistence type="predicted"/>
<feature type="short sequence motif" description="Histidine triad motif" evidence="1">
    <location>
        <begin position="92"/>
        <end position="96"/>
    </location>
</feature>
<protein>
    <submittedName>
        <fullName evidence="3">HIT family protein</fullName>
    </submittedName>
</protein>
<evidence type="ECO:0000313" key="4">
    <source>
        <dbReference type="Proteomes" id="UP001168338"/>
    </source>
</evidence>
<evidence type="ECO:0000313" key="3">
    <source>
        <dbReference type="EMBL" id="MDN7024602.1"/>
    </source>
</evidence>
<dbReference type="InterPro" id="IPR036265">
    <property type="entry name" value="HIT-like_sf"/>
</dbReference>
<keyword evidence="4" id="KW-1185">Reference proteome</keyword>
<dbReference type="Gene3D" id="3.30.428.10">
    <property type="entry name" value="HIT-like"/>
    <property type="match status" value="1"/>
</dbReference>
<dbReference type="Pfam" id="PF01230">
    <property type="entry name" value="HIT"/>
    <property type="match status" value="1"/>
</dbReference>